<evidence type="ECO:0000256" key="3">
    <source>
        <dbReference type="SAM" id="SignalP"/>
    </source>
</evidence>
<keyword evidence="3" id="KW-0732">Signal</keyword>
<evidence type="ECO:0000256" key="2">
    <source>
        <dbReference type="SAM" id="Phobius"/>
    </source>
</evidence>
<accession>A0ABV3GMS9</accession>
<evidence type="ECO:0000256" key="1">
    <source>
        <dbReference type="SAM" id="MobiDB-lite"/>
    </source>
</evidence>
<keyword evidence="2" id="KW-0812">Transmembrane</keyword>
<feature type="region of interest" description="Disordered" evidence="1">
    <location>
        <begin position="139"/>
        <end position="168"/>
    </location>
</feature>
<gene>
    <name evidence="4" type="ORF">AB0I59_30445</name>
</gene>
<feature type="chain" id="PRO_5046672686" evidence="3">
    <location>
        <begin position="17"/>
        <end position="168"/>
    </location>
</feature>
<keyword evidence="5" id="KW-1185">Reference proteome</keyword>
<feature type="transmembrane region" description="Helical" evidence="2">
    <location>
        <begin position="26"/>
        <end position="43"/>
    </location>
</feature>
<evidence type="ECO:0000313" key="5">
    <source>
        <dbReference type="Proteomes" id="UP001551675"/>
    </source>
</evidence>
<organism evidence="4 5">
    <name type="scientific">Microtetraspora glauca</name>
    <dbReference type="NCBI Taxonomy" id="1996"/>
    <lineage>
        <taxon>Bacteria</taxon>
        <taxon>Bacillati</taxon>
        <taxon>Actinomycetota</taxon>
        <taxon>Actinomycetes</taxon>
        <taxon>Streptosporangiales</taxon>
        <taxon>Streptosporangiaceae</taxon>
        <taxon>Microtetraspora</taxon>
    </lineage>
</organism>
<comment type="caution">
    <text evidence="4">The sequence shown here is derived from an EMBL/GenBank/DDBJ whole genome shotgun (WGS) entry which is preliminary data.</text>
</comment>
<dbReference type="RefSeq" id="WP_358138374.1">
    <property type="nucleotide sequence ID" value="NZ_JBFALK010000019.1"/>
</dbReference>
<name>A0ABV3GMS9_MICGL</name>
<keyword evidence="2" id="KW-1133">Transmembrane helix</keyword>
<keyword evidence="2" id="KW-0472">Membrane</keyword>
<sequence>MAFAVACVGLSAMAHAFAGAALSQTSVFGGLGISFVSVFPLTGRERTLRVILPFLGCLQLLLHVMFTLVHASMPESAQAHVHSGLMPSVSMLLMHGWAIGMTALCLARGEAVLWALLDMLDSGFGRLLRASVRTPPVPAVGFSQSSPRPLISENLRHSIRRRGPPDPR</sequence>
<dbReference type="EMBL" id="JBFALK010000019">
    <property type="protein sequence ID" value="MEV0972945.1"/>
    <property type="molecule type" value="Genomic_DNA"/>
</dbReference>
<protein>
    <submittedName>
        <fullName evidence="4">Uncharacterized protein</fullName>
    </submittedName>
</protein>
<evidence type="ECO:0000313" key="4">
    <source>
        <dbReference type="EMBL" id="MEV0972945.1"/>
    </source>
</evidence>
<proteinExistence type="predicted"/>
<reference evidence="4 5" key="1">
    <citation type="submission" date="2024-06" db="EMBL/GenBank/DDBJ databases">
        <title>The Natural Products Discovery Center: Release of the First 8490 Sequenced Strains for Exploring Actinobacteria Biosynthetic Diversity.</title>
        <authorList>
            <person name="Kalkreuter E."/>
            <person name="Kautsar S.A."/>
            <person name="Yang D."/>
            <person name="Bader C.D."/>
            <person name="Teijaro C.N."/>
            <person name="Fluegel L."/>
            <person name="Davis C.M."/>
            <person name="Simpson J.R."/>
            <person name="Lauterbach L."/>
            <person name="Steele A.D."/>
            <person name="Gui C."/>
            <person name="Meng S."/>
            <person name="Li G."/>
            <person name="Viehrig K."/>
            <person name="Ye F."/>
            <person name="Su P."/>
            <person name="Kiefer A.F."/>
            <person name="Nichols A."/>
            <person name="Cepeda A.J."/>
            <person name="Yan W."/>
            <person name="Fan B."/>
            <person name="Jiang Y."/>
            <person name="Adhikari A."/>
            <person name="Zheng C.-J."/>
            <person name="Schuster L."/>
            <person name="Cowan T.M."/>
            <person name="Smanski M.J."/>
            <person name="Chevrette M.G."/>
            <person name="De Carvalho L.P.S."/>
            <person name="Shen B."/>
        </authorList>
    </citation>
    <scope>NUCLEOTIDE SEQUENCE [LARGE SCALE GENOMIC DNA]</scope>
    <source>
        <strain evidence="4 5">NPDC050100</strain>
    </source>
</reference>
<feature type="signal peptide" evidence="3">
    <location>
        <begin position="1"/>
        <end position="16"/>
    </location>
</feature>
<feature type="transmembrane region" description="Helical" evidence="2">
    <location>
        <begin position="50"/>
        <end position="72"/>
    </location>
</feature>
<feature type="transmembrane region" description="Helical" evidence="2">
    <location>
        <begin position="92"/>
        <end position="117"/>
    </location>
</feature>
<dbReference type="Proteomes" id="UP001551675">
    <property type="component" value="Unassembled WGS sequence"/>
</dbReference>